<evidence type="ECO:0000256" key="3">
    <source>
        <dbReference type="ARBA" id="ARBA00014962"/>
    </source>
</evidence>
<evidence type="ECO:0000256" key="1">
    <source>
        <dbReference type="ARBA" id="ARBA00004162"/>
    </source>
</evidence>
<keyword evidence="7" id="KW-0653">Protein transport</keyword>
<evidence type="ECO:0000256" key="5">
    <source>
        <dbReference type="ARBA" id="ARBA00022475"/>
    </source>
</evidence>
<evidence type="ECO:0000256" key="8">
    <source>
        <dbReference type="ARBA" id="ARBA00022989"/>
    </source>
</evidence>
<keyword evidence="8 11" id="KW-1133">Transmembrane helix</keyword>
<evidence type="ECO:0000256" key="2">
    <source>
        <dbReference type="ARBA" id="ARBA00006742"/>
    </source>
</evidence>
<comment type="subcellular location">
    <subcellularLocation>
        <location evidence="1">Cell membrane</location>
        <topology evidence="1">Single-pass membrane protein</topology>
    </subcellularLocation>
</comment>
<evidence type="ECO:0000313" key="13">
    <source>
        <dbReference type="Proteomes" id="UP000315400"/>
    </source>
</evidence>
<keyword evidence="9" id="KW-0811">Translocation</keyword>
<comment type="similarity">
    <text evidence="2">Belongs to the YajC family.</text>
</comment>
<proteinExistence type="inferred from homology"/>
<reference evidence="12 13" key="1">
    <citation type="submission" date="2019-06" db="EMBL/GenBank/DDBJ databases">
        <title>Metagenome assembled Genome of Spiribacter salinus SL48-SHIP from the microbial mat of Salt Lake 48 (Novosibirsk region, Russia).</title>
        <authorList>
            <person name="Shipova A."/>
            <person name="Rozanov A.S."/>
            <person name="Bryanskaya A.V."/>
            <person name="Peltek S.E."/>
        </authorList>
    </citation>
    <scope>NUCLEOTIDE SEQUENCE [LARGE SCALE GENOMIC DNA]</scope>
    <source>
        <strain evidence="12">SL48-SHIP-2</strain>
    </source>
</reference>
<keyword evidence="4" id="KW-0813">Transport</keyword>
<dbReference type="InterPro" id="IPR003849">
    <property type="entry name" value="Preprotein_translocase_YajC"/>
</dbReference>
<evidence type="ECO:0000256" key="6">
    <source>
        <dbReference type="ARBA" id="ARBA00022692"/>
    </source>
</evidence>
<name>A0A540VN49_9GAMM</name>
<protein>
    <recommendedName>
        <fullName evidence="3">Sec translocon accessory complex subunit YajC</fullName>
    </recommendedName>
</protein>
<keyword evidence="5" id="KW-1003">Cell membrane</keyword>
<dbReference type="PANTHER" id="PTHR33909">
    <property type="entry name" value="SEC TRANSLOCON ACCESSORY COMPLEX SUBUNIT YAJC"/>
    <property type="match status" value="1"/>
</dbReference>
<dbReference type="PANTHER" id="PTHR33909:SF1">
    <property type="entry name" value="SEC TRANSLOCON ACCESSORY COMPLEX SUBUNIT YAJC"/>
    <property type="match status" value="1"/>
</dbReference>
<evidence type="ECO:0000256" key="10">
    <source>
        <dbReference type="ARBA" id="ARBA00023136"/>
    </source>
</evidence>
<evidence type="ECO:0000256" key="4">
    <source>
        <dbReference type="ARBA" id="ARBA00022448"/>
    </source>
</evidence>
<accession>A0A540VN49</accession>
<keyword evidence="10 11" id="KW-0472">Membrane</keyword>
<gene>
    <name evidence="12" type="primary">yajC</name>
    <name evidence="12" type="ORF">FKY71_15145</name>
</gene>
<keyword evidence="6 11" id="KW-0812">Transmembrane</keyword>
<dbReference type="EMBL" id="VIFK01000258">
    <property type="protein sequence ID" value="TQE98190.1"/>
    <property type="molecule type" value="Genomic_DNA"/>
</dbReference>
<dbReference type="AlphaFoldDB" id="A0A540VN49"/>
<dbReference type="SMART" id="SM01323">
    <property type="entry name" value="YajC"/>
    <property type="match status" value="1"/>
</dbReference>
<dbReference type="NCBIfam" id="TIGR00739">
    <property type="entry name" value="yajC"/>
    <property type="match status" value="1"/>
</dbReference>
<sequence length="127" mass="13544">MDFFISDALAQGGDAGAGLTGLLFPIALIVIFYFLLIRPQQKRAKEHKKLVENLAKGDEILTTGGLVGRVGDVGDTFANLELADGVEVRLQKSAVAQVLPKGAFKQSIEKAEAASKDDSAKDNKKSK</sequence>
<evidence type="ECO:0000313" key="12">
    <source>
        <dbReference type="EMBL" id="TQE98190.1"/>
    </source>
</evidence>
<organism evidence="12 13">
    <name type="scientific">Spiribacter salinus</name>
    <dbReference type="NCBI Taxonomy" id="1335746"/>
    <lineage>
        <taxon>Bacteria</taxon>
        <taxon>Pseudomonadati</taxon>
        <taxon>Pseudomonadota</taxon>
        <taxon>Gammaproteobacteria</taxon>
        <taxon>Chromatiales</taxon>
        <taxon>Ectothiorhodospiraceae</taxon>
        <taxon>Spiribacter</taxon>
    </lineage>
</organism>
<dbReference type="Pfam" id="PF02699">
    <property type="entry name" value="YajC"/>
    <property type="match status" value="1"/>
</dbReference>
<dbReference type="GO" id="GO:0015031">
    <property type="term" value="P:protein transport"/>
    <property type="evidence" value="ECO:0007669"/>
    <property type="project" value="UniProtKB-KW"/>
</dbReference>
<evidence type="ECO:0000256" key="7">
    <source>
        <dbReference type="ARBA" id="ARBA00022927"/>
    </source>
</evidence>
<dbReference type="PRINTS" id="PR01853">
    <property type="entry name" value="YAJCTRNLCASE"/>
</dbReference>
<evidence type="ECO:0000256" key="11">
    <source>
        <dbReference type="SAM" id="Phobius"/>
    </source>
</evidence>
<comment type="caution">
    <text evidence="12">The sequence shown here is derived from an EMBL/GenBank/DDBJ whole genome shotgun (WGS) entry which is preliminary data.</text>
</comment>
<dbReference type="Proteomes" id="UP000315400">
    <property type="component" value="Unassembled WGS sequence"/>
</dbReference>
<feature type="transmembrane region" description="Helical" evidence="11">
    <location>
        <begin position="15"/>
        <end position="36"/>
    </location>
</feature>
<dbReference type="STRING" id="1260251.SPISAL_02930"/>
<evidence type="ECO:0000256" key="9">
    <source>
        <dbReference type="ARBA" id="ARBA00023010"/>
    </source>
</evidence>
<dbReference type="GO" id="GO:0005886">
    <property type="term" value="C:plasma membrane"/>
    <property type="evidence" value="ECO:0007669"/>
    <property type="project" value="UniProtKB-SubCell"/>
</dbReference>